<comment type="subunit">
    <text evidence="5">Heterooligomer composed of large and small subunits.</text>
</comment>
<dbReference type="RefSeq" id="WP_013253934.1">
    <property type="nucleotide sequence ID" value="NC_014364.1"/>
</dbReference>
<keyword evidence="2 5" id="KW-0540">Nuclease</keyword>
<dbReference type="PANTHER" id="PTHR30008:SF0">
    <property type="entry name" value="EXODEOXYRIBONUCLEASE 7 LARGE SUBUNIT"/>
    <property type="match status" value="1"/>
</dbReference>
<evidence type="ECO:0000256" key="6">
    <source>
        <dbReference type="RuleBase" id="RU004355"/>
    </source>
</evidence>
<dbReference type="GO" id="GO:0006308">
    <property type="term" value="P:DNA catabolic process"/>
    <property type="evidence" value="ECO:0007669"/>
    <property type="project" value="UniProtKB-UniRule"/>
</dbReference>
<evidence type="ECO:0000256" key="3">
    <source>
        <dbReference type="ARBA" id="ARBA00022801"/>
    </source>
</evidence>
<dbReference type="HOGENOM" id="CLU_023625_3_1_12"/>
<dbReference type="HAMAP" id="MF_00378">
    <property type="entry name" value="Exonuc_7_L"/>
    <property type="match status" value="1"/>
</dbReference>
<accession>E1R448</accession>
<feature type="domain" description="OB-fold nucleic acid binding" evidence="8">
    <location>
        <begin position="11"/>
        <end position="103"/>
    </location>
</feature>
<evidence type="ECO:0000256" key="1">
    <source>
        <dbReference type="ARBA" id="ARBA00022490"/>
    </source>
</evidence>
<sequence>MLFEEESKAFYTVSGLTALIKERLESGFSSVAVEGEISNFRPSAAGHWYFSLKDQDAVISAVMFRGKSARVDFYPEDGITVKISGNLSVYEKRGNYQIICDTMVRSGEGAILAMLEERKRRLAAEGLFDLEKKKPIPPFPARVAVITSPTGAALRDILQVLGRRGAGVDITILPTLVQGDGAAEQIAAQIRRANRYNMGEVIIIGRGGGSLEDLLPFSEEAVARAVAESTIPIISAVGHETDTALSDLAADLRAPTPSAAAELVCEEREALLLRVGAIAGEMRDNLLRGAEKARILLQRFSGEEMKERMQRLLQPRRLELDDQREEAVRAIGEKITAERHRLALIIKELETSNPLAILQKGYAVVSRKRDNGLVTDAAEERLGEALCIRLAKGSVDATIEEIHSEKL</sequence>
<dbReference type="OrthoDB" id="9802795at2"/>
<dbReference type="EC" id="3.1.11.6" evidence="5"/>
<evidence type="ECO:0000256" key="5">
    <source>
        <dbReference type="HAMAP-Rule" id="MF_00378"/>
    </source>
</evidence>
<feature type="domain" description="Exonuclease VII large subunit C-terminal" evidence="7">
    <location>
        <begin position="127"/>
        <end position="343"/>
    </location>
</feature>
<dbReference type="InterPro" id="IPR020579">
    <property type="entry name" value="Exonuc_VII_lsu_C"/>
</dbReference>
<evidence type="ECO:0000259" key="8">
    <source>
        <dbReference type="Pfam" id="PF13742"/>
    </source>
</evidence>
<dbReference type="EMBL" id="CP002116">
    <property type="protein sequence ID" value="ADK80470.1"/>
    <property type="molecule type" value="Genomic_DNA"/>
</dbReference>
<evidence type="ECO:0000256" key="2">
    <source>
        <dbReference type="ARBA" id="ARBA00022722"/>
    </source>
</evidence>
<dbReference type="eggNOG" id="COG1570">
    <property type="taxonomic scope" value="Bacteria"/>
</dbReference>
<keyword evidence="1 5" id="KW-0963">Cytoplasm</keyword>
<evidence type="ECO:0000256" key="4">
    <source>
        <dbReference type="ARBA" id="ARBA00022839"/>
    </source>
</evidence>
<keyword evidence="4 5" id="KW-0269">Exonuclease</keyword>
<dbReference type="GO" id="GO:0003676">
    <property type="term" value="F:nucleic acid binding"/>
    <property type="evidence" value="ECO:0007669"/>
    <property type="project" value="InterPro"/>
</dbReference>
<comment type="subcellular location">
    <subcellularLocation>
        <location evidence="5 6">Cytoplasm</location>
    </subcellularLocation>
</comment>
<reference evidence="9 10" key="1">
    <citation type="journal article" date="2010" name="Stand. Genomic Sci.">
        <title>Complete genome sequence of Spirochaeta smaragdinae type strain (SEBR 4228).</title>
        <authorList>
            <person name="Mavromatis K."/>
            <person name="Yasawong M."/>
            <person name="Chertkov O."/>
            <person name="Lapidus A."/>
            <person name="Lucas S."/>
            <person name="Nolan M."/>
            <person name="Del Rio T.G."/>
            <person name="Tice H."/>
            <person name="Cheng J.F."/>
            <person name="Pitluck S."/>
            <person name="Liolios K."/>
            <person name="Ivanova N."/>
            <person name="Tapia R."/>
            <person name="Han C."/>
            <person name="Bruce D."/>
            <person name="Goodwin L."/>
            <person name="Pati A."/>
            <person name="Chen A."/>
            <person name="Palaniappan K."/>
            <person name="Land M."/>
            <person name="Hauser L."/>
            <person name="Chang Y.J."/>
            <person name="Jeffries C.D."/>
            <person name="Detter J.C."/>
            <person name="Rohde M."/>
            <person name="Brambilla E."/>
            <person name="Spring S."/>
            <person name="Goker M."/>
            <person name="Sikorski J."/>
            <person name="Woyke T."/>
            <person name="Bristow J."/>
            <person name="Eisen J.A."/>
            <person name="Markowitz V."/>
            <person name="Hugenholtz P."/>
            <person name="Klenk H.P."/>
            <person name="Kyrpides N.C."/>
        </authorList>
    </citation>
    <scope>NUCLEOTIDE SEQUENCE [LARGE SCALE GENOMIC DNA]</scope>
    <source>
        <strain evidence="10">DSM 11293 / JCM 15392 / SEBR 4228</strain>
    </source>
</reference>
<name>E1R448_SEDSS</name>
<dbReference type="InterPro" id="IPR025824">
    <property type="entry name" value="OB-fold_nuc-bd_dom"/>
</dbReference>
<dbReference type="Pfam" id="PF02601">
    <property type="entry name" value="Exonuc_VII_L"/>
    <property type="match status" value="1"/>
</dbReference>
<dbReference type="CDD" id="cd04489">
    <property type="entry name" value="ExoVII_LU_OBF"/>
    <property type="match status" value="1"/>
</dbReference>
<evidence type="ECO:0000313" key="10">
    <source>
        <dbReference type="Proteomes" id="UP000002318"/>
    </source>
</evidence>
<comment type="function">
    <text evidence="5">Bidirectionally degrades single-stranded DNA into large acid-insoluble oligonucleotides, which are then degraded further into small acid-soluble oligonucleotides.</text>
</comment>
<organism evidence="9 10">
    <name type="scientific">Sediminispirochaeta smaragdinae (strain DSM 11293 / JCM 15392 / SEBR 4228)</name>
    <name type="common">Spirochaeta smaragdinae</name>
    <dbReference type="NCBI Taxonomy" id="573413"/>
    <lineage>
        <taxon>Bacteria</taxon>
        <taxon>Pseudomonadati</taxon>
        <taxon>Spirochaetota</taxon>
        <taxon>Spirochaetia</taxon>
        <taxon>Spirochaetales</taxon>
        <taxon>Spirochaetaceae</taxon>
        <taxon>Sediminispirochaeta</taxon>
    </lineage>
</organism>
<comment type="catalytic activity">
    <reaction evidence="5 6">
        <text>Exonucleolytic cleavage in either 5'- to 3'- or 3'- to 5'-direction to yield nucleoside 5'-phosphates.</text>
        <dbReference type="EC" id="3.1.11.6"/>
    </reaction>
</comment>
<comment type="similarity">
    <text evidence="5 6">Belongs to the XseA family.</text>
</comment>
<dbReference type="GO" id="GO:0005737">
    <property type="term" value="C:cytoplasm"/>
    <property type="evidence" value="ECO:0007669"/>
    <property type="project" value="UniProtKB-SubCell"/>
</dbReference>
<dbReference type="GO" id="GO:0008855">
    <property type="term" value="F:exodeoxyribonuclease VII activity"/>
    <property type="evidence" value="ECO:0007669"/>
    <property type="project" value="UniProtKB-UniRule"/>
</dbReference>
<protein>
    <recommendedName>
        <fullName evidence="5">Exodeoxyribonuclease 7 large subunit</fullName>
        <ecNumber evidence="5">3.1.11.6</ecNumber>
    </recommendedName>
    <alternativeName>
        <fullName evidence="5">Exodeoxyribonuclease VII large subunit</fullName>
        <shortName evidence="5">Exonuclease VII large subunit</shortName>
    </alternativeName>
</protein>
<dbReference type="STRING" id="573413.Spirs_1343"/>
<dbReference type="GO" id="GO:0009318">
    <property type="term" value="C:exodeoxyribonuclease VII complex"/>
    <property type="evidence" value="ECO:0007669"/>
    <property type="project" value="UniProtKB-UniRule"/>
</dbReference>
<evidence type="ECO:0000313" key="9">
    <source>
        <dbReference type="EMBL" id="ADK80470.1"/>
    </source>
</evidence>
<dbReference type="KEGG" id="ssm:Spirs_1343"/>
<dbReference type="AlphaFoldDB" id="E1R448"/>
<keyword evidence="3 5" id="KW-0378">Hydrolase</keyword>
<dbReference type="PANTHER" id="PTHR30008">
    <property type="entry name" value="EXODEOXYRIBONUCLEASE 7 LARGE SUBUNIT"/>
    <property type="match status" value="1"/>
</dbReference>
<dbReference type="InterPro" id="IPR003753">
    <property type="entry name" value="Exonuc_VII_L"/>
</dbReference>
<keyword evidence="10" id="KW-1185">Reference proteome</keyword>
<dbReference type="NCBIfam" id="TIGR00237">
    <property type="entry name" value="xseA"/>
    <property type="match status" value="1"/>
</dbReference>
<proteinExistence type="inferred from homology"/>
<dbReference type="Pfam" id="PF13742">
    <property type="entry name" value="tRNA_anti_2"/>
    <property type="match status" value="1"/>
</dbReference>
<dbReference type="Proteomes" id="UP000002318">
    <property type="component" value="Chromosome"/>
</dbReference>
<evidence type="ECO:0000259" key="7">
    <source>
        <dbReference type="Pfam" id="PF02601"/>
    </source>
</evidence>
<gene>
    <name evidence="5" type="primary">xseA</name>
    <name evidence="9" type="ordered locus">Spirs_1343</name>
</gene>